<name>A0A9P0APD0_BEMTA</name>
<dbReference type="EMBL" id="OU963870">
    <property type="protein sequence ID" value="CAH0395964.1"/>
    <property type="molecule type" value="Genomic_DNA"/>
</dbReference>
<evidence type="ECO:0000313" key="3">
    <source>
        <dbReference type="Proteomes" id="UP001152759"/>
    </source>
</evidence>
<feature type="compositionally biased region" description="Polar residues" evidence="1">
    <location>
        <begin position="107"/>
        <end position="116"/>
    </location>
</feature>
<feature type="compositionally biased region" description="Basic residues" evidence="1">
    <location>
        <begin position="170"/>
        <end position="186"/>
    </location>
</feature>
<accession>A0A9P0APD0</accession>
<evidence type="ECO:0000256" key="1">
    <source>
        <dbReference type="SAM" id="MobiDB-lite"/>
    </source>
</evidence>
<reference evidence="2" key="1">
    <citation type="submission" date="2021-12" db="EMBL/GenBank/DDBJ databases">
        <authorList>
            <person name="King R."/>
        </authorList>
    </citation>
    <scope>NUCLEOTIDE SEQUENCE</scope>
</reference>
<feature type="compositionally biased region" description="Basic and acidic residues" evidence="1">
    <location>
        <begin position="120"/>
        <end position="143"/>
    </location>
</feature>
<dbReference type="AlphaFoldDB" id="A0A9P0APD0"/>
<feature type="compositionally biased region" description="Basic and acidic residues" evidence="1">
    <location>
        <begin position="72"/>
        <end position="87"/>
    </location>
</feature>
<feature type="compositionally biased region" description="Basic and acidic residues" evidence="1">
    <location>
        <begin position="187"/>
        <end position="200"/>
    </location>
</feature>
<feature type="compositionally biased region" description="Polar residues" evidence="1">
    <location>
        <begin position="222"/>
        <end position="236"/>
    </location>
</feature>
<sequence>MTSFKWRVVSGTKPADSLDTDWVNADSYDEGYFTVDEPPPSPPRFPRTPQRQDVFAMDSPARKYPDLYYRTPLREEPSDDERQKSPAREGPLPNERPVSPKRGESPQRWQQPSPVGSDSPPHDRPVSSKRGESPQRGRPKSPEKMTSSPRKPRPESPEGRRSPQREKPKSPPKWRSLTRPRSFGRKSKTEDYSKYTRGDHLAGTADAMQRFMADLPVPMPKGQQTARQEPATTQEG</sequence>
<evidence type="ECO:0000313" key="2">
    <source>
        <dbReference type="EMBL" id="CAH0395964.1"/>
    </source>
</evidence>
<feature type="compositionally biased region" description="Basic and acidic residues" evidence="1">
    <location>
        <begin position="152"/>
        <end position="169"/>
    </location>
</feature>
<feature type="compositionally biased region" description="Pro residues" evidence="1">
    <location>
        <begin position="37"/>
        <end position="46"/>
    </location>
</feature>
<dbReference type="Proteomes" id="UP001152759">
    <property type="component" value="Chromosome 9"/>
</dbReference>
<feature type="region of interest" description="Disordered" evidence="1">
    <location>
        <begin position="30"/>
        <end position="236"/>
    </location>
</feature>
<keyword evidence="3" id="KW-1185">Reference proteome</keyword>
<proteinExistence type="predicted"/>
<gene>
    <name evidence="2" type="ORF">BEMITA_LOCUS14084</name>
</gene>
<organism evidence="2 3">
    <name type="scientific">Bemisia tabaci</name>
    <name type="common">Sweetpotato whitefly</name>
    <name type="synonym">Aleurodes tabaci</name>
    <dbReference type="NCBI Taxonomy" id="7038"/>
    <lineage>
        <taxon>Eukaryota</taxon>
        <taxon>Metazoa</taxon>
        <taxon>Ecdysozoa</taxon>
        <taxon>Arthropoda</taxon>
        <taxon>Hexapoda</taxon>
        <taxon>Insecta</taxon>
        <taxon>Pterygota</taxon>
        <taxon>Neoptera</taxon>
        <taxon>Paraneoptera</taxon>
        <taxon>Hemiptera</taxon>
        <taxon>Sternorrhyncha</taxon>
        <taxon>Aleyrodoidea</taxon>
        <taxon>Aleyrodidae</taxon>
        <taxon>Aleyrodinae</taxon>
        <taxon>Bemisia</taxon>
    </lineage>
</organism>
<protein>
    <submittedName>
        <fullName evidence="2">Uncharacterized protein</fullName>
    </submittedName>
</protein>